<dbReference type="Gene3D" id="1.25.40.10">
    <property type="entry name" value="Tetratricopeptide repeat domain"/>
    <property type="match status" value="3"/>
</dbReference>
<dbReference type="AlphaFoldDB" id="Q1WMT2"/>
<proteinExistence type="predicted"/>
<dbReference type="PANTHER" id="PTHR47938:SF35">
    <property type="entry name" value="PENTATRICOPEPTIDE REPEAT-CONTAINING PROTEIN 4, MITOCHONDRIAL-RELATED"/>
    <property type="match status" value="1"/>
</dbReference>
<evidence type="ECO:0000256" key="1">
    <source>
        <dbReference type="PROSITE-ProRule" id="PRU00708"/>
    </source>
</evidence>
<dbReference type="Pfam" id="PF13812">
    <property type="entry name" value="PPR_3"/>
    <property type="match status" value="1"/>
</dbReference>
<gene>
    <name evidence="2" type="primary">UP7</name>
</gene>
<dbReference type="PROSITE" id="PS51375">
    <property type="entry name" value="PPR"/>
    <property type="match status" value="2"/>
</dbReference>
<dbReference type="EMBL" id="DQ056143">
    <property type="protein sequence ID" value="AAZ14909.1"/>
    <property type="molecule type" value="Genomic_DNA"/>
</dbReference>
<reference evidence="2" key="1">
    <citation type="journal article" date="2006" name="Genetics">
        <title>Evolution of the bipolar mating system of the mushroom Coprinellus disseminatus from its tetrapolar ancestors involves loss of mating-type-specific pheromone receptor function.</title>
        <authorList>
            <person name="James T.Y."/>
            <person name="Srivilai P."/>
            <person name="Kuees U."/>
            <person name="Vilgalys R."/>
        </authorList>
    </citation>
    <scope>NUCLEOTIDE SEQUENCE</scope>
    <source>
        <strain evidence="2">C345.1</strain>
    </source>
</reference>
<dbReference type="GO" id="GO:0003729">
    <property type="term" value="F:mRNA binding"/>
    <property type="evidence" value="ECO:0007669"/>
    <property type="project" value="TreeGrafter"/>
</dbReference>
<accession>Q1WMT2</accession>
<organism evidence="2">
    <name type="scientific">Coprinellus disseminatus</name>
    <name type="common">Fairy ink cap fungus</name>
    <dbReference type="NCBI Taxonomy" id="71703"/>
    <lineage>
        <taxon>Eukaryota</taxon>
        <taxon>Fungi</taxon>
        <taxon>Dikarya</taxon>
        <taxon>Basidiomycota</taxon>
        <taxon>Agaricomycotina</taxon>
        <taxon>Agaricomycetes</taxon>
        <taxon>Agaricomycetidae</taxon>
        <taxon>Agaricales</taxon>
        <taxon>Agaricineae</taxon>
        <taxon>Psathyrellaceae</taxon>
        <taxon>Coprinellus</taxon>
    </lineage>
</organism>
<sequence length="646" mass="72552">MESVFGIRPTLEIYTTIVESLAEKAHPRVGLNFLAKMPTLPGSFVPTIGHFIAVLEPAIEKASFTFVRDAVANMHRLGCRPNADIANIVIRAFWRTSEVEGQKLSLETLGPILDLMESWKIPYNTSTSGLIASLFDKVGLGASGQKVRSIYEQRFKETNGSDMWGSKFARIARTSGVKEACDFFNQSSSNKDERTRSQALRHVLRDSHTLSDIELASKELKAPLDVRHWTNVISNTCRRDDIHEALRIYEAAKSSVFHIDAGLVAPIIRLLWRKASQQKASDESIDQALSLYHDLVASCPPEAIQTQEPPTKGFLRSSRGPDANIFHTLFRLLSRNQNPDKYFPIGIQLVQEMQAYKLPTKASPVAAALICMGMQQSATADDALNIYRRYREFLDEDGYGVVLRFFCKTEFGPNYVPAIRDYFGMVRDMQRAGIEVTSKVYTIILTQIGYLATRLERGDDQEGDFARELLSITRRTHDILSLDASFSPDPMLMSQLLNTYQRLGRLGDAYRVWELMYLTGNYNPVTVSNILDGCGHAGDLHTASSIWRKLTRDGFTFDLNNWNAWVECLCRCGHLDTARKVIVDDMPRAGKKPTVETLQVLLSFARSQKMEREVLAQIQANLPLLYPRVIAATSNGSSSSKMKSID</sequence>
<dbReference type="NCBIfam" id="TIGR00756">
    <property type="entry name" value="PPR"/>
    <property type="match status" value="1"/>
</dbReference>
<dbReference type="InterPro" id="IPR002885">
    <property type="entry name" value="PPR_rpt"/>
</dbReference>
<dbReference type="InterPro" id="IPR011990">
    <property type="entry name" value="TPR-like_helical_dom_sf"/>
</dbReference>
<feature type="repeat" description="PPR" evidence="1">
    <location>
        <begin position="558"/>
        <end position="593"/>
    </location>
</feature>
<dbReference type="PANTHER" id="PTHR47938">
    <property type="entry name" value="RESPIRATORY COMPLEX I CHAPERONE (CIA84), PUTATIVE (AFU_ORTHOLOGUE AFUA_2G06020)-RELATED"/>
    <property type="match status" value="1"/>
</dbReference>
<evidence type="ECO:0000313" key="2">
    <source>
        <dbReference type="EMBL" id="AAZ14909.1"/>
    </source>
</evidence>
<protein>
    <submittedName>
        <fullName evidence="2">Uncharacterized protein UP7</fullName>
    </submittedName>
</protein>
<name>Q1WMT2_COPDI</name>
<feature type="repeat" description="PPR" evidence="1">
    <location>
        <begin position="523"/>
        <end position="557"/>
    </location>
</feature>